<keyword evidence="9" id="KW-1185">Reference proteome</keyword>
<evidence type="ECO:0000256" key="4">
    <source>
        <dbReference type="ARBA" id="ARBA00022801"/>
    </source>
</evidence>
<keyword evidence="4 6" id="KW-0378">Hydrolase</keyword>
<dbReference type="InterPro" id="IPR002137">
    <property type="entry name" value="Beta-lactam_class-D_AS"/>
</dbReference>
<dbReference type="Pfam" id="PF00905">
    <property type="entry name" value="Transpeptidase"/>
    <property type="match status" value="1"/>
</dbReference>
<proteinExistence type="inferred from homology"/>
<dbReference type="PROSITE" id="PS00337">
    <property type="entry name" value="BETA_LACTAMASE_D"/>
    <property type="match status" value="1"/>
</dbReference>
<gene>
    <name evidence="8" type="primary">blaOXA</name>
    <name evidence="8" type="ORF">GCM10023213_35900</name>
</gene>
<evidence type="ECO:0000256" key="5">
    <source>
        <dbReference type="ARBA" id="ARBA00023251"/>
    </source>
</evidence>
<dbReference type="EMBL" id="BAABIA010000007">
    <property type="protein sequence ID" value="GAA5144945.1"/>
    <property type="molecule type" value="Genomic_DNA"/>
</dbReference>
<dbReference type="SUPFAM" id="SSF56601">
    <property type="entry name" value="beta-lactamase/transpeptidase-like"/>
    <property type="match status" value="1"/>
</dbReference>
<evidence type="ECO:0000256" key="3">
    <source>
        <dbReference type="ARBA" id="ARBA00022729"/>
    </source>
</evidence>
<feature type="domain" description="Penicillin-binding protein transpeptidase" evidence="7">
    <location>
        <begin position="42"/>
        <end position="229"/>
    </location>
</feature>
<dbReference type="InterPro" id="IPR012338">
    <property type="entry name" value="Beta-lactam/transpept-like"/>
</dbReference>
<dbReference type="EC" id="3.5.2.6" evidence="2 6"/>
<evidence type="ECO:0000256" key="6">
    <source>
        <dbReference type="RuleBase" id="RU361140"/>
    </source>
</evidence>
<evidence type="ECO:0000259" key="7">
    <source>
        <dbReference type="Pfam" id="PF00905"/>
    </source>
</evidence>
<keyword evidence="5 6" id="KW-0046">Antibiotic resistance</keyword>
<reference evidence="9" key="1">
    <citation type="journal article" date="2019" name="Int. J. Syst. Evol. Microbiol.">
        <title>The Global Catalogue of Microorganisms (GCM) 10K type strain sequencing project: providing services to taxonomists for standard genome sequencing and annotation.</title>
        <authorList>
            <consortium name="The Broad Institute Genomics Platform"/>
            <consortium name="The Broad Institute Genome Sequencing Center for Infectious Disease"/>
            <person name="Wu L."/>
            <person name="Ma J."/>
        </authorList>
    </citation>
    <scope>NUCLEOTIDE SEQUENCE [LARGE SCALE GENOMIC DNA]</scope>
    <source>
        <strain evidence="9">JCM 18053</strain>
    </source>
</reference>
<comment type="similarity">
    <text evidence="1 6">Belongs to the class-D beta-lactamase family.</text>
</comment>
<organism evidence="8 9">
    <name type="scientific">Prosthecobacter algae</name>
    <dbReference type="NCBI Taxonomy" id="1144682"/>
    <lineage>
        <taxon>Bacteria</taxon>
        <taxon>Pseudomonadati</taxon>
        <taxon>Verrucomicrobiota</taxon>
        <taxon>Verrucomicrobiia</taxon>
        <taxon>Verrucomicrobiales</taxon>
        <taxon>Verrucomicrobiaceae</taxon>
        <taxon>Prosthecobacter</taxon>
    </lineage>
</organism>
<evidence type="ECO:0000313" key="9">
    <source>
        <dbReference type="Proteomes" id="UP001499852"/>
    </source>
</evidence>
<comment type="caution">
    <text evidence="8">The sequence shown here is derived from an EMBL/GenBank/DDBJ whole genome shotgun (WGS) entry which is preliminary data.</text>
</comment>
<accession>A0ABP9PDP9</accession>
<evidence type="ECO:0000256" key="2">
    <source>
        <dbReference type="ARBA" id="ARBA00012865"/>
    </source>
</evidence>
<protein>
    <recommendedName>
        <fullName evidence="2 6">Beta-lactamase</fullName>
        <ecNumber evidence="2 6">3.5.2.6</ecNumber>
    </recommendedName>
</protein>
<dbReference type="Proteomes" id="UP001499852">
    <property type="component" value="Unassembled WGS sequence"/>
</dbReference>
<name>A0ABP9PDP9_9BACT</name>
<dbReference type="InterPro" id="IPR001460">
    <property type="entry name" value="PCN-bd_Tpept"/>
</dbReference>
<sequence>MAQKVVVEPRLNVFFEKQGLEGCFLVLNPVTDTLHVYNPERAKQGFLPASTFKIPMALMGLDTGAVKDVEEVIPYGGTKEWLKDWERDMNLKEAMKLSNVAIFHQVAKRVGMVRIKSYLSSFDYGNQQTGDDIGRRFWLEGPLEISALQQVEFLRRLSDRKIPLKKETLPAVRELTIYDNILGAAIYAKTGWSGSTGQQVGWWVGWVEVEGLNYPFALNAKIPTLEDAKKRIPAALDCLKALGIWSGKEG</sequence>
<dbReference type="Gene3D" id="3.40.710.10">
    <property type="entry name" value="DD-peptidase/beta-lactamase superfamily"/>
    <property type="match status" value="1"/>
</dbReference>
<keyword evidence="3" id="KW-0732">Signal</keyword>
<evidence type="ECO:0000313" key="8">
    <source>
        <dbReference type="EMBL" id="GAA5144945.1"/>
    </source>
</evidence>
<evidence type="ECO:0000256" key="1">
    <source>
        <dbReference type="ARBA" id="ARBA00007898"/>
    </source>
</evidence>
<comment type="catalytic activity">
    <reaction evidence="6">
        <text>a beta-lactam + H2O = a substituted beta-amino acid</text>
        <dbReference type="Rhea" id="RHEA:20401"/>
        <dbReference type="ChEBI" id="CHEBI:15377"/>
        <dbReference type="ChEBI" id="CHEBI:35627"/>
        <dbReference type="ChEBI" id="CHEBI:140347"/>
        <dbReference type="EC" id="3.5.2.6"/>
    </reaction>
</comment>